<dbReference type="SUPFAM" id="SSF55874">
    <property type="entry name" value="ATPase domain of HSP90 chaperone/DNA topoisomerase II/histidine kinase"/>
    <property type="match status" value="1"/>
</dbReference>
<dbReference type="EC" id="2.7.13.3" evidence="4"/>
<dbReference type="Pfam" id="PF07730">
    <property type="entry name" value="HisKA_3"/>
    <property type="match status" value="1"/>
</dbReference>
<dbReference type="InterPro" id="IPR017205">
    <property type="entry name" value="Sig_transdc_His_kinase_ChrS"/>
</dbReference>
<feature type="transmembrane region" description="Helical" evidence="16">
    <location>
        <begin position="41"/>
        <end position="60"/>
    </location>
</feature>
<evidence type="ECO:0000256" key="15">
    <source>
        <dbReference type="SAM" id="MobiDB-lite"/>
    </source>
</evidence>
<feature type="region of interest" description="Disordered" evidence="15">
    <location>
        <begin position="399"/>
        <end position="439"/>
    </location>
</feature>
<feature type="domain" description="Signal transduction histidine kinase subgroup 3 dimerisation and phosphoacceptor" evidence="18">
    <location>
        <begin position="197"/>
        <end position="260"/>
    </location>
</feature>
<name>A0A3N3ZPD3_9MICC</name>
<evidence type="ECO:0000256" key="4">
    <source>
        <dbReference type="ARBA" id="ARBA00012438"/>
    </source>
</evidence>
<proteinExistence type="predicted"/>
<dbReference type="GO" id="GO:0016020">
    <property type="term" value="C:membrane"/>
    <property type="evidence" value="ECO:0007669"/>
    <property type="project" value="InterPro"/>
</dbReference>
<dbReference type="GO" id="GO:0005737">
    <property type="term" value="C:cytoplasm"/>
    <property type="evidence" value="ECO:0007669"/>
    <property type="project" value="UniProtKB-SubCell"/>
</dbReference>
<organism evidence="19 20">
    <name type="scientific">Kocuria soli</name>
    <dbReference type="NCBI Taxonomy" id="2485125"/>
    <lineage>
        <taxon>Bacteria</taxon>
        <taxon>Bacillati</taxon>
        <taxon>Actinomycetota</taxon>
        <taxon>Actinomycetes</taxon>
        <taxon>Micrococcales</taxon>
        <taxon>Micrococcaceae</taxon>
        <taxon>Kocuria</taxon>
    </lineage>
</organism>
<sequence length="439" mass="45662">MDSSALRPVFVGLRVGLYTLIAGLGLLVVLRAALGDSLAPVAAVSLVVIFEVTFFSGVWLARHAVGLGRAESLHPRTVGWLILLTVEWMLLVFLAPDAAFLVFPLFFCYLHLLPRWHGPAAVVVSAVAAVVVLGAHRGLTLGGVIGPLIGAGVAIAIGLGYRALYREVAERNRLLADLMAAQQRLAATERNAGVEAERTRLAAEIHDTVAQGLSSIQMLLSAAQRADPGRAGSENIELARQTAVDNLAETRRFIRALSSPHLEARTLLGALERVVARTDAATPTRVRLVVDGSPRSLPRPVEATVLRVVQGSLANVVSHARAKEAVVTLSFLEGQVRVDVVDDGVGLDTGSQGPLPGAAGAGVAPDRSNGSFGLSMMRERAAQLGGTCVVESSPGAGTAVSVSFPESVPPATGIAASSPAWLGGSTADVESVRTSPAHD</sequence>
<keyword evidence="7" id="KW-0963">Cytoplasm</keyword>
<dbReference type="Proteomes" id="UP000270616">
    <property type="component" value="Unassembled WGS sequence"/>
</dbReference>
<comment type="caution">
    <text evidence="19">The sequence shown here is derived from an EMBL/GenBank/DDBJ whole genome shotgun (WGS) entry which is preliminary data.</text>
</comment>
<evidence type="ECO:0000256" key="5">
    <source>
        <dbReference type="ARBA" id="ARBA00017322"/>
    </source>
</evidence>
<keyword evidence="8" id="KW-0808">Transferase</keyword>
<comment type="subcellular location">
    <subcellularLocation>
        <location evidence="3">Cytoplasm</location>
    </subcellularLocation>
</comment>
<comment type="catalytic activity">
    <reaction evidence="1">
        <text>ATP + protein L-histidine = ADP + protein N-phospho-L-histidine.</text>
        <dbReference type="EC" id="2.7.13.3"/>
    </reaction>
</comment>
<feature type="domain" description="Histidine kinase/HSP90-like ATPase" evidence="17">
    <location>
        <begin position="304"/>
        <end position="406"/>
    </location>
</feature>
<dbReference type="PANTHER" id="PTHR24421:SF62">
    <property type="entry name" value="SENSORY TRANSDUCTION HISTIDINE KINASE"/>
    <property type="match status" value="1"/>
</dbReference>
<evidence type="ECO:0000313" key="20">
    <source>
        <dbReference type="Proteomes" id="UP000270616"/>
    </source>
</evidence>
<comment type="cofactor">
    <cofactor evidence="2">
        <name>[4Fe-4S] cluster</name>
        <dbReference type="ChEBI" id="CHEBI:49883"/>
    </cofactor>
</comment>
<keyword evidence="6" id="KW-0004">4Fe-4S</keyword>
<dbReference type="Gene3D" id="3.30.565.10">
    <property type="entry name" value="Histidine kinase-like ATPase, C-terminal domain"/>
    <property type="match status" value="1"/>
</dbReference>
<dbReference type="GO" id="GO:0046983">
    <property type="term" value="F:protein dimerization activity"/>
    <property type="evidence" value="ECO:0007669"/>
    <property type="project" value="InterPro"/>
</dbReference>
<dbReference type="GO" id="GO:0000155">
    <property type="term" value="F:phosphorelay sensor kinase activity"/>
    <property type="evidence" value="ECO:0007669"/>
    <property type="project" value="InterPro"/>
</dbReference>
<dbReference type="OrthoDB" id="144293at2"/>
<dbReference type="InterPro" id="IPR011712">
    <property type="entry name" value="Sig_transdc_His_kin_sub3_dim/P"/>
</dbReference>
<dbReference type="PIRSF" id="PIRSF037434">
    <property type="entry name" value="STHK_ChrS"/>
    <property type="match status" value="1"/>
</dbReference>
<evidence type="ECO:0000256" key="2">
    <source>
        <dbReference type="ARBA" id="ARBA00001966"/>
    </source>
</evidence>
<dbReference type="GO" id="GO:0051539">
    <property type="term" value="F:4 iron, 4 sulfur cluster binding"/>
    <property type="evidence" value="ECO:0007669"/>
    <property type="project" value="UniProtKB-KW"/>
</dbReference>
<dbReference type="PANTHER" id="PTHR24421">
    <property type="entry name" value="NITRATE/NITRITE SENSOR PROTEIN NARX-RELATED"/>
    <property type="match status" value="1"/>
</dbReference>
<dbReference type="InterPro" id="IPR003594">
    <property type="entry name" value="HATPase_dom"/>
</dbReference>
<evidence type="ECO:0000259" key="18">
    <source>
        <dbReference type="Pfam" id="PF07730"/>
    </source>
</evidence>
<evidence type="ECO:0000256" key="10">
    <source>
        <dbReference type="ARBA" id="ARBA00023004"/>
    </source>
</evidence>
<evidence type="ECO:0000256" key="11">
    <source>
        <dbReference type="ARBA" id="ARBA00023012"/>
    </source>
</evidence>
<dbReference type="InterPro" id="IPR050482">
    <property type="entry name" value="Sensor_HK_TwoCompSys"/>
</dbReference>
<evidence type="ECO:0000256" key="12">
    <source>
        <dbReference type="ARBA" id="ARBA00023014"/>
    </source>
</evidence>
<keyword evidence="16" id="KW-1133">Transmembrane helix</keyword>
<protein>
    <recommendedName>
        <fullName evidence="5">Oxygen sensor histidine kinase NreB</fullName>
        <ecNumber evidence="4">2.7.13.3</ecNumber>
    </recommendedName>
    <alternativeName>
        <fullName evidence="14">Nitrogen regulation protein B</fullName>
    </alternativeName>
</protein>
<dbReference type="RefSeq" id="WP_123825397.1">
    <property type="nucleotide sequence ID" value="NZ_RKMF01000010.1"/>
</dbReference>
<evidence type="ECO:0000256" key="7">
    <source>
        <dbReference type="ARBA" id="ARBA00022490"/>
    </source>
</evidence>
<reference evidence="19 20" key="1">
    <citation type="submission" date="2018-10" db="EMBL/GenBank/DDBJ databases">
        <title>Kocuria sp. M5W7-7, whole genome shotgun sequence.</title>
        <authorList>
            <person name="Tuo L."/>
        </authorList>
    </citation>
    <scope>NUCLEOTIDE SEQUENCE [LARGE SCALE GENOMIC DNA]</scope>
    <source>
        <strain evidence="19 20">M5W7-7</strain>
    </source>
</reference>
<evidence type="ECO:0000256" key="3">
    <source>
        <dbReference type="ARBA" id="ARBA00004496"/>
    </source>
</evidence>
<feature type="transmembrane region" description="Helical" evidence="16">
    <location>
        <begin position="15"/>
        <end position="34"/>
    </location>
</feature>
<keyword evidence="11" id="KW-0902">Two-component regulatory system</keyword>
<dbReference type="Pfam" id="PF02518">
    <property type="entry name" value="HATPase_c"/>
    <property type="match status" value="1"/>
</dbReference>
<keyword evidence="6" id="KW-0479">Metal-binding</keyword>
<evidence type="ECO:0000256" key="13">
    <source>
        <dbReference type="ARBA" id="ARBA00024827"/>
    </source>
</evidence>
<evidence type="ECO:0000256" key="16">
    <source>
        <dbReference type="SAM" id="Phobius"/>
    </source>
</evidence>
<evidence type="ECO:0000256" key="14">
    <source>
        <dbReference type="ARBA" id="ARBA00030800"/>
    </source>
</evidence>
<dbReference type="AlphaFoldDB" id="A0A3N3ZPD3"/>
<evidence type="ECO:0000256" key="1">
    <source>
        <dbReference type="ARBA" id="ARBA00000085"/>
    </source>
</evidence>
<dbReference type="Gene3D" id="1.20.5.1930">
    <property type="match status" value="1"/>
</dbReference>
<dbReference type="InterPro" id="IPR004358">
    <property type="entry name" value="Sig_transdc_His_kin-like_C"/>
</dbReference>
<dbReference type="InterPro" id="IPR036890">
    <property type="entry name" value="HATPase_C_sf"/>
</dbReference>
<keyword evidence="9 19" id="KW-0418">Kinase</keyword>
<dbReference type="EMBL" id="RKMF01000010">
    <property type="protein sequence ID" value="ROZ62836.1"/>
    <property type="molecule type" value="Genomic_DNA"/>
</dbReference>
<evidence type="ECO:0000256" key="6">
    <source>
        <dbReference type="ARBA" id="ARBA00022485"/>
    </source>
</evidence>
<evidence type="ECO:0000256" key="9">
    <source>
        <dbReference type="ARBA" id="ARBA00022777"/>
    </source>
</evidence>
<keyword evidence="16" id="KW-0812">Transmembrane</keyword>
<accession>A0A3N3ZPD3</accession>
<keyword evidence="20" id="KW-1185">Reference proteome</keyword>
<feature type="region of interest" description="Disordered" evidence="15">
    <location>
        <begin position="351"/>
        <end position="372"/>
    </location>
</feature>
<feature type="transmembrane region" description="Helical" evidence="16">
    <location>
        <begin position="120"/>
        <end position="139"/>
    </location>
</feature>
<dbReference type="CDD" id="cd16917">
    <property type="entry name" value="HATPase_UhpB-NarQ-NarX-like"/>
    <property type="match status" value="1"/>
</dbReference>
<evidence type="ECO:0000256" key="8">
    <source>
        <dbReference type="ARBA" id="ARBA00022679"/>
    </source>
</evidence>
<evidence type="ECO:0000313" key="19">
    <source>
        <dbReference type="EMBL" id="ROZ62836.1"/>
    </source>
</evidence>
<dbReference type="PRINTS" id="PR00344">
    <property type="entry name" value="BCTRLSENSOR"/>
</dbReference>
<evidence type="ECO:0000259" key="17">
    <source>
        <dbReference type="Pfam" id="PF02518"/>
    </source>
</evidence>
<feature type="compositionally biased region" description="Low complexity" evidence="15">
    <location>
        <begin position="351"/>
        <end position="365"/>
    </location>
</feature>
<feature type="transmembrane region" description="Helical" evidence="16">
    <location>
        <begin position="80"/>
        <end position="108"/>
    </location>
</feature>
<feature type="transmembrane region" description="Helical" evidence="16">
    <location>
        <begin position="145"/>
        <end position="164"/>
    </location>
</feature>
<keyword evidence="16" id="KW-0472">Membrane</keyword>
<comment type="function">
    <text evidence="13">Member of the two-component regulatory system NreB/NreC involved in the control of dissimilatory nitrate/nitrite reduction in response to oxygen. NreB functions as a direct oxygen sensor histidine kinase which is autophosphorylated, in the absence of oxygen, probably at the conserved histidine residue, and transfers its phosphate group probably to a conserved aspartate residue of NreC. NreB/NreC activates the expression of the nitrate (narGHJI) and nitrite (nir) reductase operons, as well as the putative nitrate transporter gene narT.</text>
</comment>
<keyword evidence="10" id="KW-0408">Iron</keyword>
<gene>
    <name evidence="19" type="ORF">EDL96_08655</name>
</gene>
<keyword evidence="12" id="KW-0411">Iron-sulfur</keyword>